<dbReference type="EMBL" id="CP022356">
    <property type="protein sequence ID" value="ASK79393.1"/>
    <property type="molecule type" value="Genomic_DNA"/>
</dbReference>
<dbReference type="RefSeq" id="WP_089074301.1">
    <property type="nucleotide sequence ID" value="NZ_CBCSAM010000004.1"/>
</dbReference>
<dbReference type="Proteomes" id="UP000242175">
    <property type="component" value="Chromosome small"/>
</dbReference>
<accession>A0A220VHH1</accession>
<proteinExistence type="predicted"/>
<keyword evidence="2" id="KW-1185">Reference proteome</keyword>
<reference evidence="1 2" key="1">
    <citation type="journal article" date="2016" name="Int. J. Syst. Evol. Microbiol.">
        <title>Paraphotobacterium marinum gen. nov., sp. nov., a member of the family Vibrionaceae, isolated from surface seawater.</title>
        <authorList>
            <person name="Huang Z."/>
            <person name="Dong C."/>
            <person name="Shao Z."/>
        </authorList>
    </citation>
    <scope>NUCLEOTIDE SEQUENCE [LARGE SCALE GENOMIC DNA]</scope>
    <source>
        <strain evidence="1 2">NSCS20N07D</strain>
    </source>
</reference>
<evidence type="ECO:0000313" key="2">
    <source>
        <dbReference type="Proteomes" id="UP000242175"/>
    </source>
</evidence>
<organism evidence="1 2">
    <name type="scientific">Paraphotobacterium marinum</name>
    <dbReference type="NCBI Taxonomy" id="1755811"/>
    <lineage>
        <taxon>Bacteria</taxon>
        <taxon>Pseudomonadati</taxon>
        <taxon>Pseudomonadota</taxon>
        <taxon>Gammaproteobacteria</taxon>
        <taxon>Vibrionales</taxon>
        <taxon>Vibrionaceae</taxon>
        <taxon>Paraphotobacterium</taxon>
    </lineage>
</organism>
<gene>
    <name evidence="1" type="ORF">CF386_10050</name>
</gene>
<name>A0A220VHH1_9GAMM</name>
<evidence type="ECO:0000313" key="1">
    <source>
        <dbReference type="EMBL" id="ASK79393.1"/>
    </source>
</evidence>
<dbReference type="AlphaFoldDB" id="A0A220VHH1"/>
<protein>
    <submittedName>
        <fullName evidence="1">Uncharacterized protein</fullName>
    </submittedName>
</protein>
<dbReference type="OrthoDB" id="5918744at2"/>
<sequence>MTKKNRSYNNVFKSYTEVLNSQLQPGETLFYVRDNLLPTLNIKVMIKERSKEAFSHIDLMILRLIEQGISSIKSIVVLTALAEKLVIRHVSDMVAKSFVEIIDSKHFLTELGEETLRYGIPIKIVQRAFLYCAVSERLLPRDAYNLSFTPIENIREDEFKRKIRENHILEESNIVNLKGLDLSLIKCKYDFNLTDETMEFGNILEYSSGYLQTRIFLAGISHPERAIIAFGKNCVEYELHKALPTIDSFKDSDIVKKLEEFNLDQEKKSKLTFGKGNIVLDEFGLPIIKIIRANKDWLSKGIESGHKGILMCGTDEIPAKPIGLRAWGKFSSLSGLTVRYFLTEKSLKDDAFKLRQYIEKRESLSKKEIEQLIKVAEKYSLSKIIKDLSQMELKEN</sequence>
<dbReference type="KEGG" id="pmai:CF386_10050"/>